<dbReference type="InterPro" id="IPR016187">
    <property type="entry name" value="CTDL_fold"/>
</dbReference>
<name>A0A1V1PFW6_9BACT</name>
<dbReference type="AlphaFoldDB" id="A0A1V1PFW6"/>
<dbReference type="Gene3D" id="2.60.40.10">
    <property type="entry name" value="Immunoglobulins"/>
    <property type="match status" value="2"/>
</dbReference>
<evidence type="ECO:0000313" key="2">
    <source>
        <dbReference type="EMBL" id="ETR73674.1"/>
    </source>
</evidence>
<accession>A0A1V1PFW6</accession>
<dbReference type="InterPro" id="IPR036116">
    <property type="entry name" value="FN3_sf"/>
</dbReference>
<dbReference type="InterPro" id="IPR013783">
    <property type="entry name" value="Ig-like_fold"/>
</dbReference>
<gene>
    <name evidence="2" type="ORF">OMM_00787</name>
</gene>
<feature type="domain" description="Fibronectin type-III" evidence="1">
    <location>
        <begin position="228"/>
        <end position="336"/>
    </location>
</feature>
<dbReference type="SUPFAM" id="SSF56436">
    <property type="entry name" value="C-type lectin-like"/>
    <property type="match status" value="2"/>
</dbReference>
<evidence type="ECO:0000259" key="1">
    <source>
        <dbReference type="PROSITE" id="PS50853"/>
    </source>
</evidence>
<dbReference type="PROSITE" id="PS50853">
    <property type="entry name" value="FN3"/>
    <property type="match status" value="2"/>
</dbReference>
<dbReference type="GO" id="GO:0120147">
    <property type="term" value="F:formylglycine-generating oxidase activity"/>
    <property type="evidence" value="ECO:0007669"/>
    <property type="project" value="TreeGrafter"/>
</dbReference>
<dbReference type="EMBL" id="ATBP01000045">
    <property type="protein sequence ID" value="ETR73674.1"/>
    <property type="molecule type" value="Genomic_DNA"/>
</dbReference>
<proteinExistence type="predicted"/>
<dbReference type="Pfam" id="PF03781">
    <property type="entry name" value="FGE-sulfatase"/>
    <property type="match status" value="2"/>
</dbReference>
<evidence type="ECO:0000313" key="3">
    <source>
        <dbReference type="Proteomes" id="UP000189670"/>
    </source>
</evidence>
<protein>
    <recommendedName>
        <fullName evidence="1">Fibronectin type-III domain-containing protein</fullName>
    </recommendedName>
</protein>
<sequence>MGSPQGETGRASDEVQHSVTLTQPFYMQTTEVTQGQWKVLMGNNPSSFTSCGDDCPVEKVSWEDAQEFIEKLNLHENENRYKLPTEAQWEYAARAGSTTAFANGNLAEIDCSLDSNLNAMGWYCGNSDSKTHPVAQKKANDWGVFDMHGNVRELCHDLYGTYPTDSVTDPVGPSSGSKRVLRGGSWGSSTQSCRSAFRLNSSPDYNDYKLGLRLLRMITGSTLNSAPVPGNSGQLYTSTVEATAVGIYWEPASDTESLDTDLEYRVYSSTVNYGSNTDDWLNHATSSNSWTKNLTNATISGLMPSTTYYFNVIVRDDFGGMSAYQALSQTTGIAQTYTNDFGMTFVYIPPGTFVMGSPEIELGRQDDEIQHSVTLTQGFYLQTTEVTQGQWKAVMGNNPSSFTSCGDDCPVEQVSWDDAKEFIEKLNLHENANRYSLPTEAQWEYSARAGSTTTLANGNLVVTDCHLDTKLNEMGWYCGNADSKTLPVAQKQPNAWGLYDMHGNVWEWCQDWYGSYPDISVTDPEGATSSSARVLRGGSWYNNAQDCRSANRNYSSPGNRYSGTGLRLMRTINSLPVPGNSGQLYTSSVDAKTVSIYWEPAYDTESLDNDLEYQAYSATVDYGNNINDWLDNATPSDSWSKNLTNATISDLMPATTYYFNVIVRDNFGGMSAYQALSQTTGIAQTYTNDFGMTFVLIQPGTFVMGSPEGETGRGSDELQHNVTLTQAFYMLMFGVGPN</sequence>
<organism evidence="2 3">
    <name type="scientific">Candidatus Magnetoglobus multicellularis str. Araruama</name>
    <dbReference type="NCBI Taxonomy" id="890399"/>
    <lineage>
        <taxon>Bacteria</taxon>
        <taxon>Pseudomonadati</taxon>
        <taxon>Thermodesulfobacteriota</taxon>
        <taxon>Desulfobacteria</taxon>
        <taxon>Desulfobacterales</taxon>
        <taxon>Desulfobacteraceae</taxon>
        <taxon>Candidatus Magnetoglobus</taxon>
    </lineage>
</organism>
<dbReference type="InterPro" id="IPR051043">
    <property type="entry name" value="Sulfatase_Mod_Factor_Kinase"/>
</dbReference>
<dbReference type="InterPro" id="IPR042095">
    <property type="entry name" value="SUMF_sf"/>
</dbReference>
<reference evidence="3" key="1">
    <citation type="submission" date="2012-11" db="EMBL/GenBank/DDBJ databases">
        <authorList>
            <person name="Lucero-Rivera Y.E."/>
            <person name="Tovar-Ramirez D."/>
        </authorList>
    </citation>
    <scope>NUCLEOTIDE SEQUENCE [LARGE SCALE GENOMIC DNA]</scope>
    <source>
        <strain evidence="3">Araruama</strain>
    </source>
</reference>
<dbReference type="PANTHER" id="PTHR23150">
    <property type="entry name" value="SULFATASE MODIFYING FACTOR 1, 2"/>
    <property type="match status" value="1"/>
</dbReference>
<dbReference type="InterPro" id="IPR005532">
    <property type="entry name" value="SUMF_dom"/>
</dbReference>
<dbReference type="Proteomes" id="UP000189670">
    <property type="component" value="Unassembled WGS sequence"/>
</dbReference>
<comment type="caution">
    <text evidence="2">The sequence shown here is derived from an EMBL/GenBank/DDBJ whole genome shotgun (WGS) entry which is preliminary data.</text>
</comment>
<dbReference type="PANTHER" id="PTHR23150:SF19">
    <property type="entry name" value="FORMYLGLYCINE-GENERATING ENZYME"/>
    <property type="match status" value="1"/>
</dbReference>
<dbReference type="SMART" id="SM00060">
    <property type="entry name" value="FN3"/>
    <property type="match status" value="2"/>
</dbReference>
<dbReference type="CDD" id="cd00063">
    <property type="entry name" value="FN3"/>
    <property type="match status" value="1"/>
</dbReference>
<dbReference type="Gene3D" id="3.90.1580.10">
    <property type="entry name" value="paralog of FGE (formylglycine-generating enzyme)"/>
    <property type="match status" value="3"/>
</dbReference>
<dbReference type="SUPFAM" id="SSF49265">
    <property type="entry name" value="Fibronectin type III"/>
    <property type="match status" value="1"/>
</dbReference>
<feature type="domain" description="Fibronectin type-III" evidence="1">
    <location>
        <begin position="577"/>
        <end position="685"/>
    </location>
</feature>
<dbReference type="InterPro" id="IPR003961">
    <property type="entry name" value="FN3_dom"/>
</dbReference>